<dbReference type="Pfam" id="PF04542">
    <property type="entry name" value="Sigma70_r2"/>
    <property type="match status" value="1"/>
</dbReference>
<dbReference type="InterPro" id="IPR007627">
    <property type="entry name" value="RNA_pol_sigma70_r2"/>
</dbReference>
<dbReference type="GO" id="GO:0016987">
    <property type="term" value="F:sigma factor activity"/>
    <property type="evidence" value="ECO:0007669"/>
    <property type="project" value="UniProtKB-KW"/>
</dbReference>
<dbReference type="InterPro" id="IPR013324">
    <property type="entry name" value="RNA_pol_sigma_r3/r4-like"/>
</dbReference>
<organism evidence="8 9">
    <name type="scientific">Rathayibacter toxicus</name>
    <dbReference type="NCBI Taxonomy" id="145458"/>
    <lineage>
        <taxon>Bacteria</taxon>
        <taxon>Bacillati</taxon>
        <taxon>Actinomycetota</taxon>
        <taxon>Actinomycetes</taxon>
        <taxon>Micrococcales</taxon>
        <taxon>Microbacteriaceae</taxon>
        <taxon>Rathayibacter</taxon>
    </lineage>
</organism>
<dbReference type="InterPro" id="IPR013325">
    <property type="entry name" value="RNA_pol_sigma_r2"/>
</dbReference>
<feature type="domain" description="RNA polymerase sigma-70 region 2" evidence="6">
    <location>
        <begin position="62"/>
        <end position="127"/>
    </location>
</feature>
<keyword evidence="2" id="KW-0805">Transcription regulation</keyword>
<evidence type="ECO:0000256" key="4">
    <source>
        <dbReference type="ARBA" id="ARBA00023125"/>
    </source>
</evidence>
<keyword evidence="5" id="KW-0804">Transcription</keyword>
<reference evidence="8 9" key="1">
    <citation type="submission" date="2018-02" db="EMBL/GenBank/DDBJ databases">
        <title>Bacteriophage NCPPB3778 and a type I-E CRISPR drive the evolution of the US Biological Select Agent, Rathayibacter toxicus.</title>
        <authorList>
            <person name="Davis E.W.II."/>
            <person name="Tabima J.F."/>
            <person name="Weisberg A.J."/>
            <person name="Lopes L.D."/>
            <person name="Wiseman M.S."/>
            <person name="Wiseman M.S."/>
            <person name="Pupko T."/>
            <person name="Belcher M.S."/>
            <person name="Sechler A.J."/>
            <person name="Tancos M.A."/>
            <person name="Schroeder B.K."/>
            <person name="Murray T.D."/>
            <person name="Luster D.G."/>
            <person name="Schneider W.L."/>
            <person name="Rogers E."/>
            <person name="Andreote F.D."/>
            <person name="Grunwald N.J."/>
            <person name="Putnam M.L."/>
            <person name="Chang J.H."/>
        </authorList>
    </citation>
    <scope>NUCLEOTIDE SEQUENCE [LARGE SCALE GENOMIC DNA]</scope>
    <source>
        <strain evidence="8 9">FH99</strain>
    </source>
</reference>
<evidence type="ECO:0000313" key="9">
    <source>
        <dbReference type="Proteomes" id="UP000237966"/>
    </source>
</evidence>
<dbReference type="EMBL" id="PSWU01000004">
    <property type="protein sequence ID" value="PPI16243.1"/>
    <property type="molecule type" value="Genomic_DNA"/>
</dbReference>
<dbReference type="Gene3D" id="1.10.1740.10">
    <property type="match status" value="1"/>
</dbReference>
<accession>A0A2S5Y8L2</accession>
<comment type="similarity">
    <text evidence="1">Belongs to the sigma-70 factor family. ECF subfamily.</text>
</comment>
<sequence length="217" mass="23751">MSGTVCGRRLSRCGAGLFSDCSLVALRFDTITRRSVPGLEAASDALLAGRSAEGDVRAFEVLVKRHHSILRAYAWRLTGSSTDASDAVQNALITVWARLPQLKEPASVRSWMMRIVSRASVDLLRQRHPTDDVDALEHPVAREPGPCESVEQSHAMEALAAALAQLPESQRQCWLLREVGGESYGGIAEHLRLTPTAVRGKLARARESLVAAMEDWR</sequence>
<dbReference type="SUPFAM" id="SSF88659">
    <property type="entry name" value="Sigma3 and sigma4 domains of RNA polymerase sigma factors"/>
    <property type="match status" value="1"/>
</dbReference>
<dbReference type="AlphaFoldDB" id="A0A2S5Y8L2"/>
<name>A0A2S5Y8L2_9MICO</name>
<dbReference type="InterPro" id="IPR014284">
    <property type="entry name" value="RNA_pol_sigma-70_dom"/>
</dbReference>
<dbReference type="Proteomes" id="UP000237966">
    <property type="component" value="Unassembled WGS sequence"/>
</dbReference>
<dbReference type="PANTHER" id="PTHR43133:SF8">
    <property type="entry name" value="RNA POLYMERASE SIGMA FACTOR HI_1459-RELATED"/>
    <property type="match status" value="1"/>
</dbReference>
<evidence type="ECO:0000256" key="1">
    <source>
        <dbReference type="ARBA" id="ARBA00010641"/>
    </source>
</evidence>
<dbReference type="GO" id="GO:0006352">
    <property type="term" value="P:DNA-templated transcription initiation"/>
    <property type="evidence" value="ECO:0007669"/>
    <property type="project" value="InterPro"/>
</dbReference>
<dbReference type="InterPro" id="IPR013249">
    <property type="entry name" value="RNA_pol_sigma70_r4_t2"/>
</dbReference>
<dbReference type="InterPro" id="IPR039425">
    <property type="entry name" value="RNA_pol_sigma-70-like"/>
</dbReference>
<comment type="caution">
    <text evidence="8">The sequence shown here is derived from an EMBL/GenBank/DDBJ whole genome shotgun (WGS) entry which is preliminary data.</text>
</comment>
<evidence type="ECO:0000313" key="8">
    <source>
        <dbReference type="EMBL" id="PPI16243.1"/>
    </source>
</evidence>
<dbReference type="NCBIfam" id="TIGR02937">
    <property type="entry name" value="sigma70-ECF"/>
    <property type="match status" value="1"/>
</dbReference>
<dbReference type="InterPro" id="IPR036388">
    <property type="entry name" value="WH-like_DNA-bd_sf"/>
</dbReference>
<evidence type="ECO:0000256" key="5">
    <source>
        <dbReference type="ARBA" id="ARBA00023163"/>
    </source>
</evidence>
<evidence type="ECO:0000256" key="3">
    <source>
        <dbReference type="ARBA" id="ARBA00023082"/>
    </source>
</evidence>
<dbReference type="PANTHER" id="PTHR43133">
    <property type="entry name" value="RNA POLYMERASE ECF-TYPE SIGMA FACTO"/>
    <property type="match status" value="1"/>
</dbReference>
<dbReference type="Pfam" id="PF08281">
    <property type="entry name" value="Sigma70_r4_2"/>
    <property type="match status" value="1"/>
</dbReference>
<feature type="domain" description="RNA polymerase sigma factor 70 region 4 type 2" evidence="7">
    <location>
        <begin position="157"/>
        <end position="209"/>
    </location>
</feature>
<dbReference type="Gene3D" id="1.10.10.10">
    <property type="entry name" value="Winged helix-like DNA-binding domain superfamily/Winged helix DNA-binding domain"/>
    <property type="match status" value="1"/>
</dbReference>
<evidence type="ECO:0000256" key="2">
    <source>
        <dbReference type="ARBA" id="ARBA00023015"/>
    </source>
</evidence>
<keyword evidence="4" id="KW-0238">DNA-binding</keyword>
<gene>
    <name evidence="8" type="ORF">C5C51_02205</name>
</gene>
<protein>
    <submittedName>
        <fullName evidence="8">Sigma-70 family RNA polymerase sigma factor</fullName>
    </submittedName>
</protein>
<dbReference type="SUPFAM" id="SSF88946">
    <property type="entry name" value="Sigma2 domain of RNA polymerase sigma factors"/>
    <property type="match status" value="1"/>
</dbReference>
<evidence type="ECO:0000259" key="7">
    <source>
        <dbReference type="Pfam" id="PF08281"/>
    </source>
</evidence>
<evidence type="ECO:0000259" key="6">
    <source>
        <dbReference type="Pfam" id="PF04542"/>
    </source>
</evidence>
<keyword evidence="3" id="KW-0731">Sigma factor</keyword>
<dbReference type="GO" id="GO:0003677">
    <property type="term" value="F:DNA binding"/>
    <property type="evidence" value="ECO:0007669"/>
    <property type="project" value="UniProtKB-KW"/>
</dbReference>
<dbReference type="OrthoDB" id="7376212at2"/>
<proteinExistence type="inferred from homology"/>